<dbReference type="InterPro" id="IPR018731">
    <property type="entry name" value="Atg13_N"/>
</dbReference>
<dbReference type="Gene3D" id="3.30.900.10">
    <property type="entry name" value="HORMA domain"/>
    <property type="match status" value="1"/>
</dbReference>
<evidence type="ECO:0000256" key="2">
    <source>
        <dbReference type="SAM" id="MobiDB-lite"/>
    </source>
</evidence>
<organism evidence="4 5">
    <name type="scientific">Cyclotella cryptica</name>
    <dbReference type="NCBI Taxonomy" id="29204"/>
    <lineage>
        <taxon>Eukaryota</taxon>
        <taxon>Sar</taxon>
        <taxon>Stramenopiles</taxon>
        <taxon>Ochrophyta</taxon>
        <taxon>Bacillariophyta</taxon>
        <taxon>Coscinodiscophyceae</taxon>
        <taxon>Thalassiosirophycidae</taxon>
        <taxon>Stephanodiscales</taxon>
        <taxon>Stephanodiscaceae</taxon>
        <taxon>Cyclotella</taxon>
    </lineage>
</organism>
<dbReference type="EMBL" id="JABMIG020000256">
    <property type="protein sequence ID" value="KAL3783595.1"/>
    <property type="molecule type" value="Genomic_DNA"/>
</dbReference>
<dbReference type="Pfam" id="PF10033">
    <property type="entry name" value="ATG13"/>
    <property type="match status" value="1"/>
</dbReference>
<feature type="compositionally biased region" description="Acidic residues" evidence="2">
    <location>
        <begin position="352"/>
        <end position="363"/>
    </location>
</feature>
<feature type="region of interest" description="Disordered" evidence="2">
    <location>
        <begin position="84"/>
        <end position="142"/>
    </location>
</feature>
<dbReference type="AlphaFoldDB" id="A0ABD3P5Y2"/>
<evidence type="ECO:0000313" key="5">
    <source>
        <dbReference type="Proteomes" id="UP001516023"/>
    </source>
</evidence>
<evidence type="ECO:0000259" key="3">
    <source>
        <dbReference type="Pfam" id="PF10033"/>
    </source>
</evidence>
<feature type="region of interest" description="Disordered" evidence="2">
    <location>
        <begin position="439"/>
        <end position="461"/>
    </location>
</feature>
<gene>
    <name evidence="4" type="ORF">HJC23_002099</name>
</gene>
<dbReference type="InterPro" id="IPR036570">
    <property type="entry name" value="HORMA_dom_sf"/>
</dbReference>
<feature type="region of interest" description="Disordered" evidence="2">
    <location>
        <begin position="565"/>
        <end position="700"/>
    </location>
</feature>
<evidence type="ECO:0000313" key="4">
    <source>
        <dbReference type="EMBL" id="KAL3783595.1"/>
    </source>
</evidence>
<dbReference type="InterPro" id="IPR040182">
    <property type="entry name" value="ATG13"/>
</dbReference>
<feature type="region of interest" description="Disordered" evidence="2">
    <location>
        <begin position="904"/>
        <end position="925"/>
    </location>
</feature>
<keyword evidence="5" id="KW-1185">Reference proteome</keyword>
<keyword evidence="1" id="KW-0072">Autophagy</keyword>
<accession>A0ABD3P5Y2</accession>
<feature type="region of interest" description="Disordered" evidence="2">
    <location>
        <begin position="473"/>
        <end position="540"/>
    </location>
</feature>
<feature type="region of interest" description="Disordered" evidence="2">
    <location>
        <begin position="328"/>
        <end position="386"/>
    </location>
</feature>
<dbReference type="Proteomes" id="UP001516023">
    <property type="component" value="Unassembled WGS sequence"/>
</dbReference>
<evidence type="ECO:0000256" key="1">
    <source>
        <dbReference type="ARBA" id="ARBA00023006"/>
    </source>
</evidence>
<feature type="region of interest" description="Disordered" evidence="2">
    <location>
        <begin position="1"/>
        <end position="55"/>
    </location>
</feature>
<name>A0ABD3P5Y2_9STRA</name>
<sequence>MNQRPNFTRAESMPMEHRASTRGTSLYRADSMKCPPSTATMQQQPQQHQPANATVGPRMQCDQIIHEAMVKACEIVVRGRCSEFLDGGGSRHNETNASDGYNPRTRHGGGNHSSSYGAPSRPTQQPPPPAATTHPRATNSRFNLEVEEVSQIRTTLNAWRHNLNVPLRLDIYYEHHHHDNHHHQQQQQPQRELLERWCLDYRTPSDHGPLPLRSVCKRIVVSLRSLHCLTRMLPAHHWALRTHHHQQQQHHRIATNAIRYSIYTPPYIETTSGLPSPSFVRQALPSVPTGYGLWTIAVMYDATLSHPYGGTVAVASVSASVARWNGQEWSAGGGGSTSHPIPIQNPSSRQQDDDDDDEEEEEAVLEKKEEERRKRRTTVPLSNGSIDAPSVVVSDYIISNYHSTPPPPLQPLVMNVGHNGGNVDGNDNRCVNGKLMMKGKDDEEEGERDEQQQQQQQQRVMSGLSLAMMGEDEDTNNALSRIPPPPSQPSSNTKKDESLPSWGSPATRAAFHLPPGYMEESEAGRSRSAGEGGGREGQSGKYFVHHHGGYGYGYIGAEWGVLEGQDPPVLPPPPRMGSLGGDKDGLSISPSPLMGTPPQAMWGKPRQVVGGEEEALSRDPCVQEGALENDLGGDDVMAPPFTNPTSLQPMPSPLALRSASQSASLSHAAPSSYGSSPHHHAGLEKSSEHQRKRTSSSSVLLPPITSLDLLQKSPFSITKMMAMGTESTNGTERADSDGLAMPFILESYRDEMLTSSIPRMISADSRQRTNSIGGYTLGAAGSSSNPLLPPLGSLASISGGYYNTGPLSSTRSSGGQHSHHPIDAEEMPFAVDDDFPSMGGASNPFSGKSSKSLWGSAQGDILFNGTSTMNGVSEVTSSLAASSLHQRCATDGKPRLKLFESTQQSMKFTSRNSNGDESPSHNDYATIKDQLSDFRSFGASLMVGSIHDSRSE</sequence>
<feature type="compositionally biased region" description="Polar residues" evidence="2">
    <location>
        <begin position="904"/>
        <end position="923"/>
    </location>
</feature>
<proteinExistence type="predicted"/>
<feature type="compositionally biased region" description="Low complexity" evidence="2">
    <location>
        <begin position="653"/>
        <end position="672"/>
    </location>
</feature>
<protein>
    <recommendedName>
        <fullName evidence="3">Autophagy-related protein 13 N-terminal domain-containing protein</fullName>
    </recommendedName>
</protein>
<dbReference type="PANTHER" id="PTHR13430">
    <property type="match status" value="1"/>
</dbReference>
<dbReference type="GO" id="GO:0006914">
    <property type="term" value="P:autophagy"/>
    <property type="evidence" value="ECO:0007669"/>
    <property type="project" value="UniProtKB-KW"/>
</dbReference>
<feature type="domain" description="Autophagy-related protein 13 N-terminal" evidence="3">
    <location>
        <begin position="70"/>
        <end position="255"/>
    </location>
</feature>
<comment type="caution">
    <text evidence="4">The sequence shown here is derived from an EMBL/GenBank/DDBJ whole genome shotgun (WGS) entry which is preliminary data.</text>
</comment>
<dbReference type="PANTHER" id="PTHR13430:SF4">
    <property type="entry name" value="AUTOPHAGY-RELATED PROTEIN 13"/>
    <property type="match status" value="1"/>
</dbReference>
<reference evidence="4 5" key="1">
    <citation type="journal article" date="2020" name="G3 (Bethesda)">
        <title>Improved Reference Genome for Cyclotella cryptica CCMP332, a Model for Cell Wall Morphogenesis, Salinity Adaptation, and Lipid Production in Diatoms (Bacillariophyta).</title>
        <authorList>
            <person name="Roberts W.R."/>
            <person name="Downey K.M."/>
            <person name="Ruck E.C."/>
            <person name="Traller J.C."/>
            <person name="Alverson A.J."/>
        </authorList>
    </citation>
    <scope>NUCLEOTIDE SEQUENCE [LARGE SCALE GENOMIC DNA]</scope>
    <source>
        <strain evidence="4 5">CCMP332</strain>
    </source>
</reference>